<evidence type="ECO:0000256" key="1">
    <source>
        <dbReference type="ARBA" id="ARBA00004418"/>
    </source>
</evidence>
<evidence type="ECO:0000256" key="2">
    <source>
        <dbReference type="ARBA" id="ARBA00005695"/>
    </source>
</evidence>
<evidence type="ECO:0000256" key="3">
    <source>
        <dbReference type="ARBA" id="ARBA00022729"/>
    </source>
</evidence>
<dbReference type="Gene3D" id="3.90.76.10">
    <property type="entry name" value="Dipeptide-binding Protein, Domain 1"/>
    <property type="match status" value="1"/>
</dbReference>
<sequence length="496" mass="53473">MIAKISAAGLASVLALTLGAGGAQAQKMDLTLGLQLEPPNLDPTSSAAGAIDQVVYSNIFEGLTRFGPDGSVNPGLAKSWDISDDGLTYTFHLVEGAKFHDGTDFEATDVKFSLDRARADDSTNAQKALFAGIASVDVVDPATVTVTLTSPDGSFPFKMAWGDAVIVAPESIDTIANDPIGTGAFKFSKWVQGDSVTMVKNPDYWGTPAQLDSATIKFISDPTAAFAAVMAGDVDAFGAFPAPENLPQFEADPRFQVLIGSTEGETILAMNNGRPPFDNKLVREAVAHAINRPEIIDGAMFGYGTPIGTFFAPHNPDYVDLTNLSDYDPEKSKALLEEAGVALPLKVKMTLPPPSYARRGGEIVAAELRAVGIEPEIENVEWSQWLETTFKGAHDYDLTIISHTEPMDIGIYANPEYYFQYDNPEFQNLMSDLTRVTDEAERSDMLKQAQTILAEDYVSGFLFQLPMQTVANAKIEGLWVNAPTQAADLTAVHWVD</sequence>
<dbReference type="GO" id="GO:1904680">
    <property type="term" value="F:peptide transmembrane transporter activity"/>
    <property type="evidence" value="ECO:0007669"/>
    <property type="project" value="TreeGrafter"/>
</dbReference>
<dbReference type="Pfam" id="PF00496">
    <property type="entry name" value="SBP_bac_5"/>
    <property type="match status" value="1"/>
</dbReference>
<dbReference type="OrthoDB" id="9803988at2"/>
<dbReference type="EMBL" id="QWJJ01000016">
    <property type="protein sequence ID" value="RII37588.1"/>
    <property type="molecule type" value="Genomic_DNA"/>
</dbReference>
<dbReference type="GO" id="GO:0030288">
    <property type="term" value="C:outer membrane-bounded periplasmic space"/>
    <property type="evidence" value="ECO:0007669"/>
    <property type="project" value="UniProtKB-ARBA"/>
</dbReference>
<reference evidence="6 7" key="1">
    <citation type="submission" date="2018-08" db="EMBL/GenBank/DDBJ databases">
        <title>Pseudooceanicola sediminis CY03 in the family Rhodobacteracea.</title>
        <authorList>
            <person name="Zhang Y.-J."/>
        </authorList>
    </citation>
    <scope>NUCLEOTIDE SEQUENCE [LARGE SCALE GENOMIC DNA]</scope>
    <source>
        <strain evidence="6 7">CY03</strain>
    </source>
</reference>
<dbReference type="PANTHER" id="PTHR30290">
    <property type="entry name" value="PERIPLASMIC BINDING COMPONENT OF ABC TRANSPORTER"/>
    <property type="match status" value="1"/>
</dbReference>
<name>A0A399IWM4_9RHOB</name>
<protein>
    <submittedName>
        <fullName evidence="6">ABC transporter substrate-binding protein</fullName>
    </submittedName>
</protein>
<dbReference type="Gene3D" id="3.40.190.10">
    <property type="entry name" value="Periplasmic binding protein-like II"/>
    <property type="match status" value="1"/>
</dbReference>
<dbReference type="GO" id="GO:0043190">
    <property type="term" value="C:ATP-binding cassette (ABC) transporter complex"/>
    <property type="evidence" value="ECO:0007669"/>
    <property type="project" value="InterPro"/>
</dbReference>
<dbReference type="Proteomes" id="UP000265848">
    <property type="component" value="Unassembled WGS sequence"/>
</dbReference>
<feature type="signal peptide" evidence="4">
    <location>
        <begin position="1"/>
        <end position="25"/>
    </location>
</feature>
<dbReference type="RefSeq" id="WP_119400291.1">
    <property type="nucleotide sequence ID" value="NZ_QWJJ01000016.1"/>
</dbReference>
<dbReference type="GO" id="GO:0015833">
    <property type="term" value="P:peptide transport"/>
    <property type="evidence" value="ECO:0007669"/>
    <property type="project" value="TreeGrafter"/>
</dbReference>
<comment type="caution">
    <text evidence="6">The sequence shown here is derived from an EMBL/GenBank/DDBJ whole genome shotgun (WGS) entry which is preliminary data.</text>
</comment>
<dbReference type="InterPro" id="IPR039424">
    <property type="entry name" value="SBP_5"/>
</dbReference>
<dbReference type="CDD" id="cd08494">
    <property type="entry name" value="PBP2_NikA_DppA_OppA_like_6"/>
    <property type="match status" value="1"/>
</dbReference>
<dbReference type="PANTHER" id="PTHR30290:SF38">
    <property type="entry name" value="D,D-DIPEPTIDE-BINDING PERIPLASMIC PROTEIN DDPA-RELATED"/>
    <property type="match status" value="1"/>
</dbReference>
<keyword evidence="3 4" id="KW-0732">Signal</keyword>
<gene>
    <name evidence="6" type="ORF">DL237_16625</name>
</gene>
<proteinExistence type="inferred from homology"/>
<dbReference type="AlphaFoldDB" id="A0A399IWM4"/>
<evidence type="ECO:0000313" key="6">
    <source>
        <dbReference type="EMBL" id="RII37588.1"/>
    </source>
</evidence>
<feature type="domain" description="Solute-binding protein family 5" evidence="5">
    <location>
        <begin position="72"/>
        <end position="398"/>
    </location>
</feature>
<evidence type="ECO:0000313" key="7">
    <source>
        <dbReference type="Proteomes" id="UP000265848"/>
    </source>
</evidence>
<dbReference type="InterPro" id="IPR000914">
    <property type="entry name" value="SBP_5_dom"/>
</dbReference>
<evidence type="ECO:0000259" key="5">
    <source>
        <dbReference type="Pfam" id="PF00496"/>
    </source>
</evidence>
<dbReference type="InterPro" id="IPR030678">
    <property type="entry name" value="Peptide/Ni-bd"/>
</dbReference>
<dbReference type="Gene3D" id="3.10.105.10">
    <property type="entry name" value="Dipeptide-binding Protein, Domain 3"/>
    <property type="match status" value="1"/>
</dbReference>
<comment type="subcellular location">
    <subcellularLocation>
        <location evidence="1">Periplasm</location>
    </subcellularLocation>
</comment>
<keyword evidence="7" id="KW-1185">Reference proteome</keyword>
<organism evidence="6 7">
    <name type="scientific">Pseudooceanicola sediminis</name>
    <dbReference type="NCBI Taxonomy" id="2211117"/>
    <lineage>
        <taxon>Bacteria</taxon>
        <taxon>Pseudomonadati</taxon>
        <taxon>Pseudomonadota</taxon>
        <taxon>Alphaproteobacteria</taxon>
        <taxon>Rhodobacterales</taxon>
        <taxon>Paracoccaceae</taxon>
        <taxon>Pseudooceanicola</taxon>
    </lineage>
</organism>
<accession>A0A399IWM4</accession>
<comment type="similarity">
    <text evidence="2">Belongs to the bacterial solute-binding protein 5 family.</text>
</comment>
<dbReference type="PIRSF" id="PIRSF002741">
    <property type="entry name" value="MppA"/>
    <property type="match status" value="1"/>
</dbReference>
<evidence type="ECO:0000256" key="4">
    <source>
        <dbReference type="SAM" id="SignalP"/>
    </source>
</evidence>
<feature type="chain" id="PRO_5017428482" evidence="4">
    <location>
        <begin position="26"/>
        <end position="496"/>
    </location>
</feature>
<dbReference type="SUPFAM" id="SSF53850">
    <property type="entry name" value="Periplasmic binding protein-like II"/>
    <property type="match status" value="1"/>
</dbReference>